<dbReference type="Gene3D" id="3.20.20.140">
    <property type="entry name" value="Metal-dependent hydrolases"/>
    <property type="match status" value="1"/>
</dbReference>
<dbReference type="KEGG" id="sbh:SBI_02949"/>
<dbReference type="CDD" id="cd01298">
    <property type="entry name" value="ATZ_TRZ_like"/>
    <property type="match status" value="1"/>
</dbReference>
<dbReference type="PANTHER" id="PTHR43794:SF11">
    <property type="entry name" value="AMIDOHYDROLASE-RELATED DOMAIN-CONTAINING PROTEIN"/>
    <property type="match status" value="1"/>
</dbReference>
<evidence type="ECO:0000256" key="4">
    <source>
        <dbReference type="SAM" id="MobiDB-lite"/>
    </source>
</evidence>
<evidence type="ECO:0000313" key="7">
    <source>
        <dbReference type="Proteomes" id="UP000000377"/>
    </source>
</evidence>
<keyword evidence="1" id="KW-0479">Metal-binding</keyword>
<keyword evidence="3" id="KW-0862">Zinc</keyword>
<name>D7C4L9_STRBB</name>
<dbReference type="STRING" id="749414.SBI_02949"/>
<evidence type="ECO:0000256" key="2">
    <source>
        <dbReference type="ARBA" id="ARBA00022801"/>
    </source>
</evidence>
<dbReference type="EMBL" id="CP002047">
    <property type="protein sequence ID" value="ADI06070.1"/>
    <property type="molecule type" value="Genomic_DNA"/>
</dbReference>
<keyword evidence="2 6" id="KW-0378">Hydrolase</keyword>
<dbReference type="GO" id="GO:0019239">
    <property type="term" value="F:deaminase activity"/>
    <property type="evidence" value="ECO:0007669"/>
    <property type="project" value="UniProtKB-ARBA"/>
</dbReference>
<dbReference type="Pfam" id="PF01979">
    <property type="entry name" value="Amidohydro_1"/>
    <property type="match status" value="1"/>
</dbReference>
<evidence type="ECO:0000259" key="5">
    <source>
        <dbReference type="Pfam" id="PF01979"/>
    </source>
</evidence>
<organism evidence="6 7">
    <name type="scientific">Streptomyces bingchenggensis (strain BCW-1)</name>
    <dbReference type="NCBI Taxonomy" id="749414"/>
    <lineage>
        <taxon>Bacteria</taxon>
        <taxon>Bacillati</taxon>
        <taxon>Actinomycetota</taxon>
        <taxon>Actinomycetes</taxon>
        <taxon>Kitasatosporales</taxon>
        <taxon>Streptomycetaceae</taxon>
        <taxon>Streptomyces</taxon>
    </lineage>
</organism>
<dbReference type="NCBIfam" id="NF006055">
    <property type="entry name" value="PRK08203.1"/>
    <property type="match status" value="1"/>
</dbReference>
<evidence type="ECO:0000313" key="6">
    <source>
        <dbReference type="EMBL" id="ADI06070.1"/>
    </source>
</evidence>
<dbReference type="InterPro" id="IPR032466">
    <property type="entry name" value="Metal_Hydrolase"/>
</dbReference>
<dbReference type="SUPFAM" id="SSF51338">
    <property type="entry name" value="Composite domain of metallo-dependent hydrolases"/>
    <property type="match status" value="2"/>
</dbReference>
<feature type="domain" description="Amidohydrolase-related" evidence="5">
    <location>
        <begin position="46"/>
        <end position="393"/>
    </location>
</feature>
<dbReference type="PANTHER" id="PTHR43794">
    <property type="entry name" value="AMINOHYDROLASE SSNA-RELATED"/>
    <property type="match status" value="1"/>
</dbReference>
<feature type="compositionally biased region" description="Gly residues" evidence="4">
    <location>
        <begin position="845"/>
        <end position="868"/>
    </location>
</feature>
<feature type="region of interest" description="Disordered" evidence="4">
    <location>
        <begin position="842"/>
        <end position="878"/>
    </location>
</feature>
<dbReference type="Gene3D" id="2.30.40.10">
    <property type="entry name" value="Urease, subunit C, domain 1"/>
    <property type="match status" value="1"/>
</dbReference>
<dbReference type="PATRIC" id="fig|749414.3.peg.3052"/>
<dbReference type="SUPFAM" id="SSF51556">
    <property type="entry name" value="Metallo-dependent hydrolases"/>
    <property type="match status" value="1"/>
</dbReference>
<dbReference type="GO" id="GO:0016814">
    <property type="term" value="F:hydrolase activity, acting on carbon-nitrogen (but not peptide) bonds, in cyclic amidines"/>
    <property type="evidence" value="ECO:0007669"/>
    <property type="project" value="UniProtKB-ARBA"/>
</dbReference>
<proteinExistence type="predicted"/>
<dbReference type="InterPro" id="IPR006680">
    <property type="entry name" value="Amidohydro-rel"/>
</dbReference>
<feature type="compositionally biased region" description="Basic and acidic residues" evidence="4">
    <location>
        <begin position="797"/>
        <end position="813"/>
    </location>
</feature>
<feature type="region of interest" description="Disordered" evidence="4">
    <location>
        <begin position="794"/>
        <end position="813"/>
    </location>
</feature>
<reference evidence="6 7" key="1">
    <citation type="journal article" date="2010" name="J. Bacteriol.">
        <title>Genome sequence of the milbemycin-producing bacterium Streptomyces bingchenggensis.</title>
        <authorList>
            <person name="Wang X.J."/>
            <person name="Yan Y.J."/>
            <person name="Zhang B."/>
            <person name="An J."/>
            <person name="Wang J.J."/>
            <person name="Tian J."/>
            <person name="Jiang L."/>
            <person name="Chen Y.H."/>
            <person name="Huang S.X."/>
            <person name="Yin M."/>
            <person name="Zhang J."/>
            <person name="Gao A.L."/>
            <person name="Liu C.X."/>
            <person name="Zhu Z.X."/>
            <person name="Xiang W.S."/>
        </authorList>
    </citation>
    <scope>NUCLEOTIDE SEQUENCE [LARGE SCALE GENOMIC DNA]</scope>
    <source>
        <strain evidence="6 7">BCW-1</strain>
    </source>
</reference>
<evidence type="ECO:0000256" key="3">
    <source>
        <dbReference type="ARBA" id="ARBA00022833"/>
    </source>
</evidence>
<dbReference type="AlphaFoldDB" id="D7C4L9"/>
<keyword evidence="7" id="KW-1185">Reference proteome</keyword>
<gene>
    <name evidence="6" type="ordered locus">SBI_02949</name>
</gene>
<dbReference type="HOGENOM" id="CLU_327579_0_0_11"/>
<dbReference type="eggNOG" id="COG0402">
    <property type="taxonomic scope" value="Bacteria"/>
</dbReference>
<dbReference type="InterPro" id="IPR050287">
    <property type="entry name" value="MTA/SAH_deaminase"/>
</dbReference>
<evidence type="ECO:0000256" key="1">
    <source>
        <dbReference type="ARBA" id="ARBA00022723"/>
    </source>
</evidence>
<dbReference type="EC" id="3.5.99.3" evidence="6"/>
<accession>D7C4L9</accession>
<protein>
    <submittedName>
        <fullName evidence="6">Hydroxydechloroatrazine ethylaminohydrolase</fullName>
        <ecNumber evidence="6">3.5.99.3</ecNumber>
    </submittedName>
</protein>
<dbReference type="FunFam" id="3.20.20.140:FF:000014">
    <property type="entry name" value="5-methylthioadenosine/S-adenosylhomocysteine deaminase"/>
    <property type="match status" value="1"/>
</dbReference>
<sequence>MDADDTEYTSGHIVVAGNRLESLGPGPAPAGLDGVVRRVDGTGHLATPGLVNTHHHFYQWITRGLAQDHNLFNWLVALYPTWARIDEPMVYEAARASLAMMVRGGVTCAMDHHYVFPRGTGDLLGAELRAARELGVRFTAARGSMDRGVSDGGLPPDFAVETTEGALRATEEAVDAHHDPSYDSMLQIAVAPCSPFSVSTELLREAAALARRKGVRLHTHGSETMEEEKFCHELFGMGPTDYFESTGWLGEDVWMAHCVHMNDADIAAFARTGTGVAHCPSSNARLAAGIARVPDLLAAGVPVGLGVDGTASNESGELHTELRNALLINRLGTHREKALNARQALRLGTHGGARVLGRHEQIGSLEPGKLADLVLWKLDGLGHSTIADPVAALVLGPPAPVTLSLVDGRPVVESGRLLTADEDDIARRARDEARRLARIVADGLSGLSGLSLPGAEGARGRIPSAQAAWPRSGPGSAQGALGPPLIPADVPVAEAVVQRHLPLGLRALDLERVADPSMLVEPCGVGVAHADAAVAPVGLAEVGGVPGRGVCVRPRPGQPHRVVDRLVVGVAEADGLGVHPDGALLGHQHLRAPPGAGVGAGGAAGDREGLHRLAVALQGEALAVEVDLDHLPGADGEAELVVAYEPAAARARVGAVEPGVQGDPGAGPPVLLGPPVHPVVPRPVLHPAPGALGVVGGGDLELLLHRGLVRHRAVEDEGDRLRHADRGVIARPPVHLVDQARRGGGEGGLRVSRGAALGTGGRLDRVRGAGRGVAVRGPGPAVVRHRAAEPATVAVGDGHRGEGPAARGDLDRLARLPGRDGDRHRLAAARASAADLRVRLRRGRPAGGAAGQRGGQQGGGGRGRGGGAHMYLAQRKPP</sequence>
<dbReference type="Proteomes" id="UP000000377">
    <property type="component" value="Chromosome"/>
</dbReference>
<dbReference type="GO" id="GO:0046872">
    <property type="term" value="F:metal ion binding"/>
    <property type="evidence" value="ECO:0007669"/>
    <property type="project" value="UniProtKB-KW"/>
</dbReference>
<dbReference type="InterPro" id="IPR011059">
    <property type="entry name" value="Metal-dep_hydrolase_composite"/>
</dbReference>